<keyword evidence="1" id="KW-0808">Transferase</keyword>
<comment type="caution">
    <text evidence="1">The sequence shown here is derived from an EMBL/GenBank/DDBJ whole genome shotgun (WGS) entry which is preliminary data.</text>
</comment>
<reference evidence="1 2" key="1">
    <citation type="submission" date="2019-05" db="EMBL/GenBank/DDBJ databases">
        <title>We sequenced the genome of Paenibacillus hemerocallicola KCTC 33185 for further insight into its adaptation and study the phylogeny of Paenibacillus.</title>
        <authorList>
            <person name="Narsing Rao M.P."/>
        </authorList>
    </citation>
    <scope>NUCLEOTIDE SEQUENCE [LARGE SCALE GENOMIC DNA]</scope>
    <source>
        <strain evidence="1 2">KCTC 33185</strain>
    </source>
</reference>
<dbReference type="RefSeq" id="WP_139607777.1">
    <property type="nucleotide sequence ID" value="NZ_VDCQ01000116.1"/>
</dbReference>
<organism evidence="1 2">
    <name type="scientific">Paenibacillus hemerocallicola</name>
    <dbReference type="NCBI Taxonomy" id="1172614"/>
    <lineage>
        <taxon>Bacteria</taxon>
        <taxon>Bacillati</taxon>
        <taxon>Bacillota</taxon>
        <taxon>Bacilli</taxon>
        <taxon>Bacillales</taxon>
        <taxon>Paenibacillaceae</taxon>
        <taxon>Paenibacillus</taxon>
    </lineage>
</organism>
<keyword evidence="1" id="KW-0418">Kinase</keyword>
<gene>
    <name evidence="1" type="ORF">FE784_39385</name>
</gene>
<dbReference type="Gene3D" id="3.90.1200.10">
    <property type="match status" value="1"/>
</dbReference>
<dbReference type="InterPro" id="IPR011009">
    <property type="entry name" value="Kinase-like_dom_sf"/>
</dbReference>
<protein>
    <submittedName>
        <fullName evidence="1">Kinase</fullName>
    </submittedName>
</protein>
<dbReference type="SUPFAM" id="SSF56112">
    <property type="entry name" value="Protein kinase-like (PK-like)"/>
    <property type="match status" value="1"/>
</dbReference>
<proteinExistence type="predicted"/>
<keyword evidence="2" id="KW-1185">Reference proteome</keyword>
<sequence>MTEKESYTVIPELSERLKQTIVGVHRERGTEWIAGFGELLRHCEERWGVRWREPYPPSYHFVAPVALPDGTEAALKLGVPGKELLAEAETLRIYAGQGAARLLEADPERGILLIERLKPGRTLHSVPDDEEAVAIAAGIMRKIARPAPERGMFPSTADWAGGLGKLRLHFHGGTGPLPERIVERAEKLYAAMHATVRQPLLLHGDLHHGNMLSAEREPWLAIDPKGVIGEAEYGVVQFLLNHLPEQNAGKVIERRIGQFAEELALDKIRIVSWTFCHTVLSAWWHIEDNSPGFEAALQTVHAVEELLG</sequence>
<dbReference type="EMBL" id="VDCQ01000116">
    <property type="protein sequence ID" value="TNJ55419.1"/>
    <property type="molecule type" value="Genomic_DNA"/>
</dbReference>
<dbReference type="Proteomes" id="UP000307943">
    <property type="component" value="Unassembled WGS sequence"/>
</dbReference>
<accession>A0A5C4SVN1</accession>
<dbReference type="OrthoDB" id="179394at2"/>
<dbReference type="Pfam" id="PF04655">
    <property type="entry name" value="APH_6_hur"/>
    <property type="match status" value="1"/>
</dbReference>
<evidence type="ECO:0000313" key="1">
    <source>
        <dbReference type="EMBL" id="TNJ55419.1"/>
    </source>
</evidence>
<dbReference type="GO" id="GO:0016773">
    <property type="term" value="F:phosphotransferase activity, alcohol group as acceptor"/>
    <property type="evidence" value="ECO:0007669"/>
    <property type="project" value="InterPro"/>
</dbReference>
<dbReference type="GO" id="GO:0016301">
    <property type="term" value="F:kinase activity"/>
    <property type="evidence" value="ECO:0007669"/>
    <property type="project" value="UniProtKB-KW"/>
</dbReference>
<dbReference type="InterPro" id="IPR006748">
    <property type="entry name" value="NH2Glyco/OHUrea_AB-resist_kin"/>
</dbReference>
<evidence type="ECO:0000313" key="2">
    <source>
        <dbReference type="Proteomes" id="UP000307943"/>
    </source>
</evidence>
<name>A0A5C4SVN1_9BACL</name>
<dbReference type="AlphaFoldDB" id="A0A5C4SVN1"/>
<dbReference type="GO" id="GO:0019748">
    <property type="term" value="P:secondary metabolic process"/>
    <property type="evidence" value="ECO:0007669"/>
    <property type="project" value="InterPro"/>
</dbReference>